<comment type="similarity">
    <text evidence="1">Belongs to the RutC family.</text>
</comment>
<proteinExistence type="inferred from homology"/>
<dbReference type="Gene3D" id="3.30.1330.40">
    <property type="entry name" value="RutC-like"/>
    <property type="match status" value="1"/>
</dbReference>
<accession>A0A3M6XEG5</accession>
<dbReference type="GO" id="GO:0005829">
    <property type="term" value="C:cytosol"/>
    <property type="evidence" value="ECO:0007669"/>
    <property type="project" value="TreeGrafter"/>
</dbReference>
<dbReference type="OrthoDB" id="309640at2759"/>
<dbReference type="PANTHER" id="PTHR11803:SF58">
    <property type="entry name" value="PROTEIN HMF1-RELATED"/>
    <property type="match status" value="1"/>
</dbReference>
<dbReference type="Pfam" id="PF01042">
    <property type="entry name" value="Ribonuc_L-PSP"/>
    <property type="match status" value="1"/>
</dbReference>
<dbReference type="SUPFAM" id="SSF55298">
    <property type="entry name" value="YjgF-like"/>
    <property type="match status" value="1"/>
</dbReference>
<evidence type="ECO:0000313" key="3">
    <source>
        <dbReference type="Proteomes" id="UP000281245"/>
    </source>
</evidence>
<dbReference type="InterPro" id="IPR035959">
    <property type="entry name" value="RutC-like_sf"/>
</dbReference>
<dbReference type="GO" id="GO:0019239">
    <property type="term" value="F:deaminase activity"/>
    <property type="evidence" value="ECO:0007669"/>
    <property type="project" value="TreeGrafter"/>
</dbReference>
<dbReference type="AlphaFoldDB" id="A0A3M6XEG5"/>
<evidence type="ECO:0000313" key="2">
    <source>
        <dbReference type="EMBL" id="RMX88918.1"/>
    </source>
</evidence>
<dbReference type="InterPro" id="IPR006175">
    <property type="entry name" value="YjgF/YER057c/UK114"/>
</dbReference>
<comment type="caution">
    <text evidence="2">The sequence shown here is derived from an EMBL/GenBank/DDBJ whole genome shotgun (WGS) entry which is preliminary data.</text>
</comment>
<evidence type="ECO:0000256" key="1">
    <source>
        <dbReference type="ARBA" id="ARBA00010552"/>
    </source>
</evidence>
<dbReference type="EMBL" id="QWIJ01000049">
    <property type="protein sequence ID" value="RMX88918.1"/>
    <property type="molecule type" value="Genomic_DNA"/>
</dbReference>
<protein>
    <submittedName>
        <fullName evidence="2">Uncharacterized protein</fullName>
    </submittedName>
</protein>
<dbReference type="VEuPathDB" id="FungiDB:BTJ68_13834"/>
<dbReference type="PANTHER" id="PTHR11803">
    <property type="entry name" value="2-IMINOBUTANOATE/2-IMINOPROPANOATE DEAMINASE RIDA"/>
    <property type="match status" value="1"/>
</dbReference>
<name>A0A3M6XEG5_HORWE</name>
<reference evidence="2 3" key="1">
    <citation type="journal article" date="2018" name="BMC Genomics">
        <title>Genomic evidence for intraspecific hybridization in a clonal and extremely halotolerant yeast.</title>
        <authorList>
            <person name="Gostincar C."/>
            <person name="Stajich J.E."/>
            <person name="Zupancic J."/>
            <person name="Zalar P."/>
            <person name="Gunde-Cimerman N."/>
        </authorList>
    </citation>
    <scope>NUCLEOTIDE SEQUENCE [LARGE SCALE GENOMIC DNA]</scope>
    <source>
        <strain evidence="2 3">EXF-6656</strain>
    </source>
</reference>
<dbReference type="CDD" id="cd00448">
    <property type="entry name" value="YjgF_YER057c_UK114_family"/>
    <property type="match status" value="1"/>
</dbReference>
<gene>
    <name evidence="2" type="ORF">D0869_01268</name>
</gene>
<organism evidence="2 3">
    <name type="scientific">Hortaea werneckii</name>
    <name type="common">Black yeast</name>
    <name type="synonym">Cladosporium werneckii</name>
    <dbReference type="NCBI Taxonomy" id="91943"/>
    <lineage>
        <taxon>Eukaryota</taxon>
        <taxon>Fungi</taxon>
        <taxon>Dikarya</taxon>
        <taxon>Ascomycota</taxon>
        <taxon>Pezizomycotina</taxon>
        <taxon>Dothideomycetes</taxon>
        <taxon>Dothideomycetidae</taxon>
        <taxon>Mycosphaerellales</taxon>
        <taxon>Teratosphaeriaceae</taxon>
        <taxon>Hortaea</taxon>
    </lineage>
</organism>
<sequence>MYATMPEHFHSSAAPTPNGNYSHVLKAGGLLHVCGWMGDVPETGEIIEGGVEAQTDQAMKNISSSLKAAGSDPSKIVRRRIYTLDMAYLPTIQEVTKRYLSEPWPVSTAVQVSGLAKKGALVEIEVIAEA</sequence>
<dbReference type="Proteomes" id="UP000281245">
    <property type="component" value="Unassembled WGS sequence"/>
</dbReference>